<sequence length="488" mass="55629">MPYSRFREEYLALLNAIKAKSPKPDLKLVKKAFLFSFQAHKSQKRLSGEQFFTHPLDTALRLADWGMDSETIAAGLLHDCLEDTETSEQNLKRKFGPGVLELVKGVSKLAIIASKTRKSQKRVEDLEKLLLAASKDLRVLIIKLADKIHNLQTLHHLPRPDRERIALEALTVYAPLAHKLSMHRVKFEIEDLAFKTLHPERFEELKKLANSKKRLLEKHSGILQAKLKAECSKAGIPVMFSKSLKSTFAMDQKCQHTGKEPMEIEDFLIIYILTTTPENCYSILGKLHSLFKPVPGKFKDFIAVPEHGLYQALHTKVIGPNGQKVKCYISTFEMLETANYGIICFFRNPGMKNKKLLHEKLEWLQSFLKPSLLKDRKFFMEVLDLELKRDITVFTPKGDPIVLPFSSTSIDFAYSIHITLGNHCWKSVVNGKEQSIEKALNAGETVRIIGSEKPRLRQEWLSLLKSPRAIVALKKGLKNQKASNNRRV</sequence>
<protein>
    <submittedName>
        <fullName evidence="3">Bifunctional (P)ppGpp synthetase/guanosine-3',5'-bis(Diphosphate) 3'-pyrophosphohydrolase</fullName>
    </submittedName>
</protein>
<evidence type="ECO:0000256" key="1">
    <source>
        <dbReference type="ARBA" id="ARBA00007476"/>
    </source>
</evidence>
<dbReference type="GO" id="GO:0015969">
    <property type="term" value="P:guanosine tetraphosphate metabolic process"/>
    <property type="evidence" value="ECO:0007669"/>
    <property type="project" value="InterPro"/>
</dbReference>
<dbReference type="SUPFAM" id="SSF81301">
    <property type="entry name" value="Nucleotidyltransferase"/>
    <property type="match status" value="1"/>
</dbReference>
<evidence type="ECO:0000259" key="2">
    <source>
        <dbReference type="PROSITE" id="PS51831"/>
    </source>
</evidence>
<dbReference type="InterPro" id="IPR007685">
    <property type="entry name" value="RelA_SpoT"/>
</dbReference>
<feature type="domain" description="HD" evidence="2">
    <location>
        <begin position="51"/>
        <end position="151"/>
    </location>
</feature>
<reference evidence="4" key="1">
    <citation type="journal article" date="2020" name="bioRxiv">
        <title>A rank-normalized archaeal taxonomy based on genome phylogeny resolves widespread incomplete and uneven classifications.</title>
        <authorList>
            <person name="Rinke C."/>
            <person name="Chuvochina M."/>
            <person name="Mussig A.J."/>
            <person name="Chaumeil P.-A."/>
            <person name="Waite D.W."/>
            <person name="Whitman W.B."/>
            <person name="Parks D.H."/>
            <person name="Hugenholtz P."/>
        </authorList>
    </citation>
    <scope>NUCLEOTIDE SEQUENCE [LARGE SCALE GENOMIC DNA]</scope>
</reference>
<organism evidence="3 4">
    <name type="scientific">Candidatus Iainarchaeum sp</name>
    <dbReference type="NCBI Taxonomy" id="3101447"/>
    <lineage>
        <taxon>Archaea</taxon>
        <taxon>Candidatus Iainarchaeota</taxon>
        <taxon>Candidatus Iainarchaeia</taxon>
        <taxon>Candidatus Iainarchaeales</taxon>
        <taxon>Candidatus Iainarchaeaceae</taxon>
        <taxon>Candidatus Iainarchaeum</taxon>
    </lineage>
</organism>
<gene>
    <name evidence="3" type="ORF">HA227_01665</name>
</gene>
<dbReference type="AlphaFoldDB" id="A0A7J4KXD3"/>
<evidence type="ECO:0000313" key="3">
    <source>
        <dbReference type="EMBL" id="HIH32937.1"/>
    </source>
</evidence>
<dbReference type="SUPFAM" id="SSF109604">
    <property type="entry name" value="HD-domain/PDEase-like"/>
    <property type="match status" value="1"/>
</dbReference>
<dbReference type="InterPro" id="IPR012675">
    <property type="entry name" value="Beta-grasp_dom_sf"/>
</dbReference>
<dbReference type="FunFam" id="1.10.3210.10:FF:000001">
    <property type="entry name" value="GTP pyrophosphokinase RelA"/>
    <property type="match status" value="1"/>
</dbReference>
<dbReference type="InterPro" id="IPR003607">
    <property type="entry name" value="HD/PDEase_dom"/>
</dbReference>
<dbReference type="PROSITE" id="PS51831">
    <property type="entry name" value="HD"/>
    <property type="match status" value="1"/>
</dbReference>
<dbReference type="Gene3D" id="3.30.460.10">
    <property type="entry name" value="Beta Polymerase, domain 2"/>
    <property type="match status" value="1"/>
</dbReference>
<dbReference type="PANTHER" id="PTHR21262">
    <property type="entry name" value="GUANOSINE-3',5'-BIS DIPHOSPHATE 3'-PYROPHOSPHOHYDROLASE"/>
    <property type="match status" value="1"/>
</dbReference>
<dbReference type="InterPro" id="IPR043519">
    <property type="entry name" value="NT_sf"/>
</dbReference>
<accession>A0A7J4KXD3</accession>
<dbReference type="Pfam" id="PF02824">
    <property type="entry name" value="TGS"/>
    <property type="match status" value="1"/>
</dbReference>
<evidence type="ECO:0000313" key="4">
    <source>
        <dbReference type="Proteomes" id="UP000527315"/>
    </source>
</evidence>
<dbReference type="Pfam" id="PF04607">
    <property type="entry name" value="RelA_SpoT"/>
    <property type="match status" value="1"/>
</dbReference>
<dbReference type="Proteomes" id="UP000527315">
    <property type="component" value="Unassembled WGS sequence"/>
</dbReference>
<comment type="caution">
    <text evidence="3">The sequence shown here is derived from an EMBL/GenBank/DDBJ whole genome shotgun (WGS) entry which is preliminary data.</text>
</comment>
<name>A0A7J4KXD3_9ARCH</name>
<dbReference type="CDD" id="cd00077">
    <property type="entry name" value="HDc"/>
    <property type="match status" value="1"/>
</dbReference>
<dbReference type="SMART" id="SM00954">
    <property type="entry name" value="RelA_SpoT"/>
    <property type="match status" value="1"/>
</dbReference>
<dbReference type="GO" id="GO:0005886">
    <property type="term" value="C:plasma membrane"/>
    <property type="evidence" value="ECO:0007669"/>
    <property type="project" value="TreeGrafter"/>
</dbReference>
<dbReference type="SUPFAM" id="SSF81271">
    <property type="entry name" value="TGS-like"/>
    <property type="match status" value="1"/>
</dbReference>
<dbReference type="InterPro" id="IPR006674">
    <property type="entry name" value="HD_domain"/>
</dbReference>
<dbReference type="EMBL" id="DUFJ01000043">
    <property type="protein sequence ID" value="HIH32937.1"/>
    <property type="molecule type" value="Genomic_DNA"/>
</dbReference>
<dbReference type="PANTHER" id="PTHR21262:SF31">
    <property type="entry name" value="GTP PYROPHOSPHOKINASE"/>
    <property type="match status" value="1"/>
</dbReference>
<dbReference type="GO" id="GO:0016787">
    <property type="term" value="F:hydrolase activity"/>
    <property type="evidence" value="ECO:0007669"/>
    <property type="project" value="UniProtKB-KW"/>
</dbReference>
<dbReference type="SMART" id="SM00471">
    <property type="entry name" value="HDc"/>
    <property type="match status" value="1"/>
</dbReference>
<dbReference type="InterPro" id="IPR012676">
    <property type="entry name" value="TGS-like"/>
</dbReference>
<dbReference type="Pfam" id="PF13328">
    <property type="entry name" value="HD_4"/>
    <property type="match status" value="1"/>
</dbReference>
<keyword evidence="3" id="KW-0378">Hydrolase</keyword>
<dbReference type="Gene3D" id="1.10.3210.10">
    <property type="entry name" value="Hypothetical protein af1432"/>
    <property type="match status" value="1"/>
</dbReference>
<comment type="similarity">
    <text evidence="1">Belongs to the RelA/SpoT family.</text>
</comment>
<dbReference type="Gene3D" id="3.10.20.30">
    <property type="match status" value="1"/>
</dbReference>
<dbReference type="InterPro" id="IPR004095">
    <property type="entry name" value="TGS"/>
</dbReference>
<proteinExistence type="inferred from homology"/>
<dbReference type="CDD" id="cd05399">
    <property type="entry name" value="NT_Rel-Spo_like"/>
    <property type="match status" value="1"/>
</dbReference>